<feature type="transmembrane region" description="Helical" evidence="6">
    <location>
        <begin position="6"/>
        <end position="26"/>
    </location>
</feature>
<keyword evidence="5 6" id="KW-0472">Membrane</keyword>
<dbReference type="GO" id="GO:0005886">
    <property type="term" value="C:plasma membrane"/>
    <property type="evidence" value="ECO:0007669"/>
    <property type="project" value="UniProtKB-SubCell"/>
</dbReference>
<feature type="transmembrane region" description="Helical" evidence="6">
    <location>
        <begin position="38"/>
        <end position="65"/>
    </location>
</feature>
<evidence type="ECO:0000256" key="6">
    <source>
        <dbReference type="SAM" id="Phobius"/>
    </source>
</evidence>
<dbReference type="AlphaFoldDB" id="A0A0C2I9G3"/>
<dbReference type="InterPro" id="IPR001123">
    <property type="entry name" value="LeuE-type"/>
</dbReference>
<protein>
    <submittedName>
        <fullName evidence="7">Threonine efflux protein</fullName>
    </submittedName>
</protein>
<evidence type="ECO:0000256" key="1">
    <source>
        <dbReference type="ARBA" id="ARBA00004651"/>
    </source>
</evidence>
<evidence type="ECO:0000256" key="4">
    <source>
        <dbReference type="ARBA" id="ARBA00022989"/>
    </source>
</evidence>
<evidence type="ECO:0000313" key="7">
    <source>
        <dbReference type="EMBL" id="KIH81667.1"/>
    </source>
</evidence>
<reference evidence="7 8" key="1">
    <citation type="submission" date="2015-01" db="EMBL/GenBank/DDBJ databases">
        <title>Complete genome of Pseudomonas batumici UCM B-321 producer of the batumin antibiotic with strong antistaphilococcal and potential anticancer activity.</title>
        <authorList>
            <person name="Klochko V.V."/>
            <person name="Zelena L.B."/>
            <person name="Elena K.A."/>
            <person name="Reva O.N."/>
        </authorList>
    </citation>
    <scope>NUCLEOTIDE SEQUENCE [LARGE SCALE GENOMIC DNA]</scope>
    <source>
        <strain evidence="7 8">UCM B-321</strain>
    </source>
</reference>
<comment type="caution">
    <text evidence="7">The sequence shown here is derived from an EMBL/GenBank/DDBJ whole genome shotgun (WGS) entry which is preliminary data.</text>
</comment>
<comment type="subcellular location">
    <subcellularLocation>
        <location evidence="1">Cell membrane</location>
        <topology evidence="1">Multi-pass membrane protein</topology>
    </subcellularLocation>
</comment>
<dbReference type="OrthoDB" id="9804822at2"/>
<dbReference type="GO" id="GO:0015171">
    <property type="term" value="F:amino acid transmembrane transporter activity"/>
    <property type="evidence" value="ECO:0007669"/>
    <property type="project" value="TreeGrafter"/>
</dbReference>
<dbReference type="PANTHER" id="PTHR30086:SF20">
    <property type="entry name" value="ARGININE EXPORTER PROTEIN ARGO-RELATED"/>
    <property type="match status" value="1"/>
</dbReference>
<keyword evidence="8" id="KW-1185">Reference proteome</keyword>
<evidence type="ECO:0000256" key="3">
    <source>
        <dbReference type="ARBA" id="ARBA00022692"/>
    </source>
</evidence>
<dbReference type="Proteomes" id="UP000031535">
    <property type="component" value="Unassembled WGS sequence"/>
</dbReference>
<dbReference type="STRING" id="226910.UCMB321_4597"/>
<feature type="transmembrane region" description="Helical" evidence="6">
    <location>
        <begin position="113"/>
        <end position="135"/>
    </location>
</feature>
<gene>
    <name evidence="7" type="ORF">UCMB321_4597</name>
</gene>
<keyword evidence="4 6" id="KW-1133">Transmembrane helix</keyword>
<accession>A0A0C2I9G3</accession>
<organism evidence="7 8">
    <name type="scientific">Pseudomonas batumici</name>
    <dbReference type="NCBI Taxonomy" id="226910"/>
    <lineage>
        <taxon>Bacteria</taxon>
        <taxon>Pseudomonadati</taxon>
        <taxon>Pseudomonadota</taxon>
        <taxon>Gammaproteobacteria</taxon>
        <taxon>Pseudomonadales</taxon>
        <taxon>Pseudomonadaceae</taxon>
        <taxon>Pseudomonas</taxon>
    </lineage>
</organism>
<feature type="transmembrane region" description="Helical" evidence="6">
    <location>
        <begin position="155"/>
        <end position="179"/>
    </location>
</feature>
<dbReference type="PATRIC" id="fig|226910.6.peg.4587"/>
<evidence type="ECO:0000256" key="2">
    <source>
        <dbReference type="ARBA" id="ARBA00022475"/>
    </source>
</evidence>
<dbReference type="PIRSF" id="PIRSF006324">
    <property type="entry name" value="LeuE"/>
    <property type="match status" value="1"/>
</dbReference>
<name>A0A0C2I9G3_9PSED</name>
<proteinExistence type="predicted"/>
<dbReference type="PANTHER" id="PTHR30086">
    <property type="entry name" value="ARGININE EXPORTER PROTEIN ARGO"/>
    <property type="match status" value="1"/>
</dbReference>
<dbReference type="EMBL" id="JXDG01000059">
    <property type="protein sequence ID" value="KIH81667.1"/>
    <property type="molecule type" value="Genomic_DNA"/>
</dbReference>
<evidence type="ECO:0000313" key="8">
    <source>
        <dbReference type="Proteomes" id="UP000031535"/>
    </source>
</evidence>
<dbReference type="Pfam" id="PF01810">
    <property type="entry name" value="LysE"/>
    <property type="match status" value="1"/>
</dbReference>
<dbReference type="RefSeq" id="WP_040070899.1">
    <property type="nucleotide sequence ID" value="NZ_JXDG01000059.1"/>
</dbReference>
<keyword evidence="3 6" id="KW-0812">Transmembrane</keyword>
<sequence length="211" mass="22506">MVAPENLAGVAIIALGMVLTPGPNMIYLTSRVLSQGRLAGMISLAGVALGFVCYLLASGLGLAALFKAVPVAYDVVRIAGAFYLGYLAWNMLKPRGSSPFEARELPPHSPKRLFTMGLVTNLLNPKIALMYSALIPQFIDPSAGSTLQQFIQLGLVQIVIAVTVNGMIVLAASSVSNYLTKRPSAMRTQRWLSGTVLGVFAVDILLRKPMT</sequence>
<keyword evidence="2" id="KW-1003">Cell membrane</keyword>
<evidence type="ECO:0000256" key="5">
    <source>
        <dbReference type="ARBA" id="ARBA00023136"/>
    </source>
</evidence>